<feature type="chain" id="PRO_5008139118" description="Peptidase S1 domain-containing protein" evidence="7">
    <location>
        <begin position="18"/>
        <end position="327"/>
    </location>
</feature>
<dbReference type="STRING" id="30066.A0A182V1F4"/>
<reference evidence="9" key="1">
    <citation type="submission" date="2020-05" db="UniProtKB">
        <authorList>
            <consortium name="EnsemblMetazoa"/>
        </authorList>
    </citation>
    <scope>IDENTIFICATION</scope>
    <source>
        <strain evidence="9">MAF</strain>
    </source>
</reference>
<sequence>MKFSLLALFALACAVLAADDIDWSKVRPMTRMPQYWRRLPKDLLKQYLTEVRNMPAGARDNARIVNGYVAQPGQFPYQVAILSTFPTGSGLCGGSVLTANYVLTAAHCVDVSNGGLVIYGAQDRTVNEPSQQRIAFEQSGVRLHPNWNPALIRYDIATIRVVSPVTFSDRIQPVTLPRLSDVGNDFAGLIGTVSGFGRFSDSIQEASAILRYVNNPIQTNLACSVRFPGVVQPENICLSGDAGRGACQGDSGGPLTIVRDGTTVQLGVVSFGLALGCELNWPSVFARTTSFLAWIGENSDVQLLPWAESWCISGDSGPATLRPRSYS</sequence>
<dbReference type="PROSITE" id="PS50240">
    <property type="entry name" value="TRYPSIN_DOM"/>
    <property type="match status" value="1"/>
</dbReference>
<dbReference type="Gene3D" id="2.40.10.10">
    <property type="entry name" value="Trypsin-like serine proteases"/>
    <property type="match status" value="1"/>
</dbReference>
<dbReference type="SMART" id="SM00020">
    <property type="entry name" value="Tryp_SPc"/>
    <property type="match status" value="1"/>
</dbReference>
<dbReference type="PANTHER" id="PTHR24250:SF50">
    <property type="entry name" value="PEPTIDASE S1 DOMAIN-CONTAINING PROTEIN"/>
    <property type="match status" value="1"/>
</dbReference>
<dbReference type="CDD" id="cd00190">
    <property type="entry name" value="Tryp_SPc"/>
    <property type="match status" value="1"/>
</dbReference>
<keyword evidence="10" id="KW-1185">Reference proteome</keyword>
<protein>
    <recommendedName>
        <fullName evidence="8">Peptidase S1 domain-containing protein</fullName>
    </recommendedName>
</protein>
<name>A0A182V1F4_ANOME</name>
<comment type="similarity">
    <text evidence="5">Belongs to the peptidase S1 family. CLIP subfamily.</text>
</comment>
<evidence type="ECO:0000256" key="4">
    <source>
        <dbReference type="ARBA" id="ARBA00023157"/>
    </source>
</evidence>
<evidence type="ECO:0000256" key="7">
    <source>
        <dbReference type="SAM" id="SignalP"/>
    </source>
</evidence>
<feature type="domain" description="Peptidase S1" evidence="8">
    <location>
        <begin position="64"/>
        <end position="300"/>
    </location>
</feature>
<keyword evidence="3 6" id="KW-0720">Serine protease</keyword>
<dbReference type="Proteomes" id="UP000075903">
    <property type="component" value="Unassembled WGS sequence"/>
</dbReference>
<dbReference type="InterPro" id="IPR018114">
    <property type="entry name" value="TRYPSIN_HIS"/>
</dbReference>
<evidence type="ECO:0000313" key="10">
    <source>
        <dbReference type="Proteomes" id="UP000075903"/>
    </source>
</evidence>
<keyword evidence="4" id="KW-1015">Disulfide bond</keyword>
<dbReference type="VEuPathDB" id="VectorBase:AMEM007262"/>
<dbReference type="InterPro" id="IPR009003">
    <property type="entry name" value="Peptidase_S1_PA"/>
</dbReference>
<dbReference type="GO" id="GO:0006508">
    <property type="term" value="P:proteolysis"/>
    <property type="evidence" value="ECO:0007669"/>
    <property type="project" value="UniProtKB-KW"/>
</dbReference>
<dbReference type="InterPro" id="IPR001314">
    <property type="entry name" value="Peptidase_S1A"/>
</dbReference>
<evidence type="ECO:0000256" key="5">
    <source>
        <dbReference type="ARBA" id="ARBA00024195"/>
    </source>
</evidence>
<dbReference type="InterPro" id="IPR001254">
    <property type="entry name" value="Trypsin_dom"/>
</dbReference>
<dbReference type="VEuPathDB" id="VectorBase:AMEM21_004801"/>
<dbReference type="Pfam" id="PF00089">
    <property type="entry name" value="Trypsin"/>
    <property type="match status" value="1"/>
</dbReference>
<dbReference type="FunFam" id="2.40.10.10:FF:000034">
    <property type="entry name" value="Eupolytin"/>
    <property type="match status" value="1"/>
</dbReference>
<evidence type="ECO:0000313" key="9">
    <source>
        <dbReference type="EnsemblMetazoa" id="AMEM007262-PA"/>
    </source>
</evidence>
<dbReference type="InterPro" id="IPR033116">
    <property type="entry name" value="TRYPSIN_SER"/>
</dbReference>
<evidence type="ECO:0000259" key="8">
    <source>
        <dbReference type="PROSITE" id="PS50240"/>
    </source>
</evidence>
<evidence type="ECO:0000256" key="3">
    <source>
        <dbReference type="ARBA" id="ARBA00022825"/>
    </source>
</evidence>
<organism evidence="9 10">
    <name type="scientific">Anopheles merus</name>
    <name type="common">Mosquito</name>
    <dbReference type="NCBI Taxonomy" id="30066"/>
    <lineage>
        <taxon>Eukaryota</taxon>
        <taxon>Metazoa</taxon>
        <taxon>Ecdysozoa</taxon>
        <taxon>Arthropoda</taxon>
        <taxon>Hexapoda</taxon>
        <taxon>Insecta</taxon>
        <taxon>Pterygota</taxon>
        <taxon>Neoptera</taxon>
        <taxon>Endopterygota</taxon>
        <taxon>Diptera</taxon>
        <taxon>Nematocera</taxon>
        <taxon>Culicoidea</taxon>
        <taxon>Culicidae</taxon>
        <taxon>Anophelinae</taxon>
        <taxon>Anopheles</taxon>
    </lineage>
</organism>
<dbReference type="InterPro" id="IPR043504">
    <property type="entry name" value="Peptidase_S1_PA_chymotrypsin"/>
</dbReference>
<keyword evidence="7" id="KW-0732">Signal</keyword>
<evidence type="ECO:0000256" key="1">
    <source>
        <dbReference type="ARBA" id="ARBA00022670"/>
    </source>
</evidence>
<keyword evidence="1 6" id="KW-0645">Protease</keyword>
<evidence type="ECO:0000256" key="6">
    <source>
        <dbReference type="RuleBase" id="RU363034"/>
    </source>
</evidence>
<proteinExistence type="inferred from homology"/>
<keyword evidence="2 6" id="KW-0378">Hydrolase</keyword>
<accession>A0A182V1F4</accession>
<dbReference type="PRINTS" id="PR00722">
    <property type="entry name" value="CHYMOTRYPSIN"/>
</dbReference>
<dbReference type="SUPFAM" id="SSF50494">
    <property type="entry name" value="Trypsin-like serine proteases"/>
    <property type="match status" value="1"/>
</dbReference>
<dbReference type="PROSITE" id="PS00134">
    <property type="entry name" value="TRYPSIN_HIS"/>
    <property type="match status" value="1"/>
</dbReference>
<feature type="signal peptide" evidence="7">
    <location>
        <begin position="1"/>
        <end position="17"/>
    </location>
</feature>
<dbReference type="PANTHER" id="PTHR24250">
    <property type="entry name" value="CHYMOTRYPSIN-RELATED"/>
    <property type="match status" value="1"/>
</dbReference>
<evidence type="ECO:0000256" key="2">
    <source>
        <dbReference type="ARBA" id="ARBA00022801"/>
    </source>
</evidence>
<dbReference type="GO" id="GO:0004252">
    <property type="term" value="F:serine-type endopeptidase activity"/>
    <property type="evidence" value="ECO:0007669"/>
    <property type="project" value="InterPro"/>
</dbReference>
<dbReference type="PROSITE" id="PS00135">
    <property type="entry name" value="TRYPSIN_SER"/>
    <property type="match status" value="1"/>
</dbReference>
<dbReference type="EnsemblMetazoa" id="AMEM007262-RA">
    <property type="protein sequence ID" value="AMEM007262-PA"/>
    <property type="gene ID" value="AMEM007262"/>
</dbReference>
<dbReference type="AlphaFoldDB" id="A0A182V1F4"/>